<gene>
    <name evidence="2" type="ORF">A3860_20320</name>
</gene>
<reference evidence="2 3" key="1">
    <citation type="submission" date="2016-03" db="EMBL/GenBank/DDBJ databases">
        <title>Niastella vici sp. nov., isolated from farmland soil.</title>
        <authorList>
            <person name="Chen L."/>
            <person name="Wang D."/>
            <person name="Yang S."/>
            <person name="Wang G."/>
        </authorList>
    </citation>
    <scope>NUCLEOTIDE SEQUENCE [LARGE SCALE GENOMIC DNA]</scope>
    <source>
        <strain evidence="2 3">DJ57</strain>
    </source>
</reference>
<accession>A0A1V9G1J9</accession>
<dbReference type="STRING" id="1703345.A3860_20320"/>
<dbReference type="EMBL" id="LVYD01000042">
    <property type="protein sequence ID" value="OQP64493.1"/>
    <property type="molecule type" value="Genomic_DNA"/>
</dbReference>
<dbReference type="RefSeq" id="WP_081147115.1">
    <property type="nucleotide sequence ID" value="NZ_LVYD01000042.1"/>
</dbReference>
<evidence type="ECO:0000259" key="1">
    <source>
        <dbReference type="Pfam" id="PF13460"/>
    </source>
</evidence>
<comment type="caution">
    <text evidence="2">The sequence shown here is derived from an EMBL/GenBank/DDBJ whole genome shotgun (WGS) entry which is preliminary data.</text>
</comment>
<keyword evidence="3" id="KW-1185">Reference proteome</keyword>
<dbReference type="AlphaFoldDB" id="A0A1V9G1J9"/>
<dbReference type="PANTHER" id="PTHR43245:SF58">
    <property type="entry name" value="BLL5923 PROTEIN"/>
    <property type="match status" value="1"/>
</dbReference>
<organism evidence="2 3">
    <name type="scientific">Niastella vici</name>
    <dbReference type="NCBI Taxonomy" id="1703345"/>
    <lineage>
        <taxon>Bacteria</taxon>
        <taxon>Pseudomonadati</taxon>
        <taxon>Bacteroidota</taxon>
        <taxon>Chitinophagia</taxon>
        <taxon>Chitinophagales</taxon>
        <taxon>Chitinophagaceae</taxon>
        <taxon>Niastella</taxon>
    </lineage>
</organism>
<protein>
    <submittedName>
        <fullName evidence="2">Epimerase</fullName>
    </submittedName>
</protein>
<name>A0A1V9G1J9_9BACT</name>
<evidence type="ECO:0000313" key="2">
    <source>
        <dbReference type="EMBL" id="OQP64493.1"/>
    </source>
</evidence>
<dbReference type="Pfam" id="PF13460">
    <property type="entry name" value="NAD_binding_10"/>
    <property type="match status" value="1"/>
</dbReference>
<dbReference type="InterPro" id="IPR016040">
    <property type="entry name" value="NAD(P)-bd_dom"/>
</dbReference>
<dbReference type="InterPro" id="IPR036291">
    <property type="entry name" value="NAD(P)-bd_dom_sf"/>
</dbReference>
<dbReference type="Proteomes" id="UP000192796">
    <property type="component" value="Unassembled WGS sequence"/>
</dbReference>
<dbReference type="InterPro" id="IPR050177">
    <property type="entry name" value="Lipid_A_modif_metabolic_enz"/>
</dbReference>
<dbReference type="SUPFAM" id="SSF51735">
    <property type="entry name" value="NAD(P)-binding Rossmann-fold domains"/>
    <property type="match status" value="1"/>
</dbReference>
<dbReference type="OrthoDB" id="9771302at2"/>
<evidence type="ECO:0000313" key="3">
    <source>
        <dbReference type="Proteomes" id="UP000192796"/>
    </source>
</evidence>
<dbReference type="PANTHER" id="PTHR43245">
    <property type="entry name" value="BIFUNCTIONAL POLYMYXIN RESISTANCE PROTEIN ARNA"/>
    <property type="match status" value="1"/>
</dbReference>
<sequence length="216" mass="23905">MQTIFITGGTGYIGSRLIKALLQSGGFRIKALVRKGSEHKLPPGCELVIGNALDATTYTAAAAGADVFIHLIGVAHPSPAKKAEFETIDKVSVQQAARAISDNQLPHVIYLSVSQYPGRIMKEYREVRAAGESMLTTSGARCSFIRPWYVLGPGHWWPVLFTPLYMLTRLIPATREQSRQQDLVTINQMIHTLYFAINHPPENGVRIYNVPDIKAF</sequence>
<feature type="domain" description="NAD(P)-binding" evidence="1">
    <location>
        <begin position="8"/>
        <end position="147"/>
    </location>
</feature>
<proteinExistence type="predicted"/>
<dbReference type="Gene3D" id="3.40.50.720">
    <property type="entry name" value="NAD(P)-binding Rossmann-like Domain"/>
    <property type="match status" value="1"/>
</dbReference>